<evidence type="ECO:0000313" key="2">
    <source>
        <dbReference type="Proteomes" id="UP000247702"/>
    </source>
</evidence>
<organism evidence="1 2">
    <name type="scientific">Rhizophagus clarus</name>
    <dbReference type="NCBI Taxonomy" id="94130"/>
    <lineage>
        <taxon>Eukaryota</taxon>
        <taxon>Fungi</taxon>
        <taxon>Fungi incertae sedis</taxon>
        <taxon>Mucoromycota</taxon>
        <taxon>Glomeromycotina</taxon>
        <taxon>Glomeromycetes</taxon>
        <taxon>Glomerales</taxon>
        <taxon>Glomeraceae</taxon>
        <taxon>Rhizophagus</taxon>
    </lineage>
</organism>
<name>A0A2Z6RA51_9GLOM</name>
<protein>
    <submittedName>
        <fullName evidence="1">Uncharacterized protein</fullName>
    </submittedName>
</protein>
<gene>
    <name evidence="1" type="ORF">RclHR1_33660001</name>
</gene>
<reference evidence="1 2" key="1">
    <citation type="submission" date="2017-11" db="EMBL/GenBank/DDBJ databases">
        <title>The genome of Rhizophagus clarus HR1 reveals common genetic basis of auxotrophy among arbuscular mycorrhizal fungi.</title>
        <authorList>
            <person name="Kobayashi Y."/>
        </authorList>
    </citation>
    <scope>NUCLEOTIDE SEQUENCE [LARGE SCALE GENOMIC DNA]</scope>
    <source>
        <strain evidence="1 2">HR1</strain>
    </source>
</reference>
<accession>A0A2Z6RA51</accession>
<sequence>MSRPCNKFSCEKLIDGLYVDELYDENSFETTEDTENNLKNAIFKALHNTVSADKELRKYLLSEEEWICISDIHEILQYYKKCTELSIGQQYPILSCSIPVYNLLDKLKNEYDKRKNSEENEKDDEDDDEENDKMVKRDKIAIALNQSIEKVKQYYASTGGLIYAVTTGKFY</sequence>
<dbReference type="EMBL" id="BEXD01002631">
    <property type="protein sequence ID" value="GBB98930.1"/>
    <property type="molecule type" value="Genomic_DNA"/>
</dbReference>
<dbReference type="Proteomes" id="UP000247702">
    <property type="component" value="Unassembled WGS sequence"/>
</dbReference>
<dbReference type="AlphaFoldDB" id="A0A2Z6RA51"/>
<keyword evidence="2" id="KW-1185">Reference proteome</keyword>
<proteinExistence type="predicted"/>
<evidence type="ECO:0000313" key="1">
    <source>
        <dbReference type="EMBL" id="GBB98930.1"/>
    </source>
</evidence>
<comment type="caution">
    <text evidence="1">The sequence shown here is derived from an EMBL/GenBank/DDBJ whole genome shotgun (WGS) entry which is preliminary data.</text>
</comment>